<accession>A0A8X6TWG3</accession>
<keyword evidence="4" id="KW-1185">Reference proteome</keyword>
<dbReference type="SUPFAM" id="SSF56496">
    <property type="entry name" value="Fibrinogen C-terminal domain-like"/>
    <property type="match status" value="3"/>
</dbReference>
<dbReference type="InterPro" id="IPR036056">
    <property type="entry name" value="Fibrinogen-like_C"/>
</dbReference>
<dbReference type="SMART" id="SM00186">
    <property type="entry name" value="FBG"/>
    <property type="match status" value="3"/>
</dbReference>
<dbReference type="PANTHER" id="PTHR19143">
    <property type="entry name" value="FIBRINOGEN/TENASCIN/ANGIOPOEITIN"/>
    <property type="match status" value="1"/>
</dbReference>
<feature type="domain" description="Fibrinogen C-terminal" evidence="2">
    <location>
        <begin position="52"/>
        <end position="245"/>
    </location>
</feature>
<organism evidence="3 4">
    <name type="scientific">Nephila pilipes</name>
    <name type="common">Giant wood spider</name>
    <name type="synonym">Nephila maculata</name>
    <dbReference type="NCBI Taxonomy" id="299642"/>
    <lineage>
        <taxon>Eukaryota</taxon>
        <taxon>Metazoa</taxon>
        <taxon>Ecdysozoa</taxon>
        <taxon>Arthropoda</taxon>
        <taxon>Chelicerata</taxon>
        <taxon>Arachnida</taxon>
        <taxon>Araneae</taxon>
        <taxon>Araneomorphae</taxon>
        <taxon>Entelegynae</taxon>
        <taxon>Araneoidea</taxon>
        <taxon>Nephilidae</taxon>
        <taxon>Nephila</taxon>
    </lineage>
</organism>
<feature type="signal peptide" evidence="1">
    <location>
        <begin position="1"/>
        <end position="21"/>
    </location>
</feature>
<dbReference type="PANTHER" id="PTHR19143:SF458">
    <property type="entry name" value="FIBRINOGEN C-TERMINAL DOMAIN-CONTAINING PROTEIN-RELATED"/>
    <property type="match status" value="1"/>
</dbReference>
<dbReference type="AlphaFoldDB" id="A0A8X6TWG3"/>
<dbReference type="Gene3D" id="3.90.215.10">
    <property type="entry name" value="Gamma Fibrinogen, chain A, domain 1"/>
    <property type="match status" value="3"/>
</dbReference>
<dbReference type="NCBIfam" id="NF040941">
    <property type="entry name" value="GGGWT_bact"/>
    <property type="match status" value="3"/>
</dbReference>
<sequence>MLFHFAAVLVMISSDFSSIAGAKLDITREVIKNRNLAQFSRDESSNVEQITCKNHTKPMDCGEVLENGNTESGVYTIWPRSRVSDCESFEVYCDMDTAGGGWTVIQRRGDFGNAQNYFDKEWKDYKKGFGNLKREFWIGNDNIHVISNQGKYSVRFDMKNKEGKSVFAVYDTFYIDDESTKYKFHLAQYSGNAGDALSTHNNRLFYTKDQHNIPPDRKKGANMHTGGWWFNVFPSTCLNALNNNGGKHKIVEQGIAWSDTHFNRQILGIVSSIDEFKHSNAFVKNLHTIISFIEKKLNVYVIMKILLQNAFILLLISIDLGFTSAANLLRAAETTNELSFKEVSGKEDSNAEPTTCQKHIRPMDCEEVMENGNNMSGVYTIWPRSRVGTCPSIQVYCDMETEGGGWTVIQRRGNFQNAQNYFDKPWKDYKAGFGNVRKEFWIGNDNIFAITNQGQYSARFEVTNREEKFAYAVYETFYIDDENQKYKLHLQDYSGTAGKFLLHFLHQFFLKLTGTNMKKTLLYWTTAVLLLSFDFGSISAAKLGRTGHANSIASLVEITGNMRSNAEPPKCKKHFKPMDCQELLENGNTESGVYTIWPKSRSSNCQAIEVYCDMETAGGGWTVIQRRGDYGNAQNYFDKAWNEYKTGFGNLKKEFWIGNDNLFAITNQGKYSIRIEVTNKEKKSAFTVYDTFYIDDESEKYKLHIKQCSGEAGDSIGNHDGKLFYTKDQPNRENGSKEGPMHTGGWWHNTLPSSNLNALNNNGEPHKSILLGMAWFSMGGFSSSIMSSEMKVRCKNH</sequence>
<protein>
    <submittedName>
        <fullName evidence="3">Techylectin-5A</fullName>
    </submittedName>
</protein>
<dbReference type="GO" id="GO:0005615">
    <property type="term" value="C:extracellular space"/>
    <property type="evidence" value="ECO:0007669"/>
    <property type="project" value="TreeGrafter"/>
</dbReference>
<gene>
    <name evidence="3" type="ORF">NPIL_183531</name>
</gene>
<evidence type="ECO:0000313" key="4">
    <source>
        <dbReference type="Proteomes" id="UP000887013"/>
    </source>
</evidence>
<dbReference type="Proteomes" id="UP000887013">
    <property type="component" value="Unassembled WGS sequence"/>
</dbReference>
<dbReference type="InterPro" id="IPR014716">
    <property type="entry name" value="Fibrinogen_a/b/g_C_1"/>
</dbReference>
<dbReference type="InterPro" id="IPR002181">
    <property type="entry name" value="Fibrinogen_a/b/g_C_dom"/>
</dbReference>
<dbReference type="CDD" id="cd00087">
    <property type="entry name" value="FReD"/>
    <property type="match status" value="2"/>
</dbReference>
<keyword evidence="1" id="KW-0732">Signal</keyword>
<dbReference type="InterPro" id="IPR050373">
    <property type="entry name" value="Fibrinogen_C-term_domain"/>
</dbReference>
<comment type="caution">
    <text evidence="3">The sequence shown here is derived from an EMBL/GenBank/DDBJ whole genome shotgun (WGS) entry which is preliminary data.</text>
</comment>
<name>A0A8X6TWG3_NEPPI</name>
<reference evidence="3" key="1">
    <citation type="submission" date="2020-08" db="EMBL/GenBank/DDBJ databases">
        <title>Multicomponent nature underlies the extraordinary mechanical properties of spider dragline silk.</title>
        <authorList>
            <person name="Kono N."/>
            <person name="Nakamura H."/>
            <person name="Mori M."/>
            <person name="Yoshida Y."/>
            <person name="Ohtoshi R."/>
            <person name="Malay A.D."/>
            <person name="Moran D.A.P."/>
            <person name="Tomita M."/>
            <person name="Numata K."/>
            <person name="Arakawa K."/>
        </authorList>
    </citation>
    <scope>NUCLEOTIDE SEQUENCE</scope>
</reference>
<evidence type="ECO:0000313" key="3">
    <source>
        <dbReference type="EMBL" id="GFT54077.1"/>
    </source>
</evidence>
<feature type="domain" description="Fibrinogen C-terminal" evidence="2">
    <location>
        <begin position="356"/>
        <end position="507"/>
    </location>
</feature>
<evidence type="ECO:0000256" key="1">
    <source>
        <dbReference type="SAM" id="SignalP"/>
    </source>
</evidence>
<feature type="domain" description="Fibrinogen C-terminal" evidence="2">
    <location>
        <begin position="571"/>
        <end position="796"/>
    </location>
</feature>
<dbReference type="EMBL" id="BMAW01112697">
    <property type="protein sequence ID" value="GFT54077.1"/>
    <property type="molecule type" value="Genomic_DNA"/>
</dbReference>
<feature type="chain" id="PRO_5036470441" evidence="1">
    <location>
        <begin position="22"/>
        <end position="797"/>
    </location>
</feature>
<dbReference type="Pfam" id="PF00147">
    <property type="entry name" value="Fibrinogen_C"/>
    <property type="match status" value="3"/>
</dbReference>
<dbReference type="OrthoDB" id="6145874at2759"/>
<dbReference type="PROSITE" id="PS51406">
    <property type="entry name" value="FIBRINOGEN_C_2"/>
    <property type="match status" value="3"/>
</dbReference>
<evidence type="ECO:0000259" key="2">
    <source>
        <dbReference type="PROSITE" id="PS51406"/>
    </source>
</evidence>
<proteinExistence type="predicted"/>